<dbReference type="PROSITE" id="PS51257">
    <property type="entry name" value="PROKAR_LIPOPROTEIN"/>
    <property type="match status" value="1"/>
</dbReference>
<reference evidence="1" key="1">
    <citation type="journal article" date="2015" name="Nature">
        <title>Complex archaea that bridge the gap between prokaryotes and eukaryotes.</title>
        <authorList>
            <person name="Spang A."/>
            <person name="Saw J.H."/>
            <person name="Jorgensen S.L."/>
            <person name="Zaremba-Niedzwiedzka K."/>
            <person name="Martijn J."/>
            <person name="Lind A.E."/>
            <person name="van Eijk R."/>
            <person name="Schleper C."/>
            <person name="Guy L."/>
            <person name="Ettema T.J."/>
        </authorList>
    </citation>
    <scope>NUCLEOTIDE SEQUENCE</scope>
</reference>
<dbReference type="EMBL" id="LAZR01044961">
    <property type="protein sequence ID" value="KKL01662.1"/>
    <property type="molecule type" value="Genomic_DNA"/>
</dbReference>
<protein>
    <submittedName>
        <fullName evidence="1">Uncharacterized protein</fullName>
    </submittedName>
</protein>
<name>A0A0F9CCH3_9ZZZZ</name>
<gene>
    <name evidence="1" type="ORF">LCGC14_2626840</name>
</gene>
<feature type="non-terminal residue" evidence="1">
    <location>
        <position position="86"/>
    </location>
</feature>
<dbReference type="AlphaFoldDB" id="A0A0F9CCH3"/>
<sequence>MKSFWLLMAASMVLIFGCLLPDQEATAAAAENPTQSGWGNSALAGDVSVVVRVPADTAGELTAFALRKGPTLRERRAMGLTLRNVR</sequence>
<organism evidence="1">
    <name type="scientific">marine sediment metagenome</name>
    <dbReference type="NCBI Taxonomy" id="412755"/>
    <lineage>
        <taxon>unclassified sequences</taxon>
        <taxon>metagenomes</taxon>
        <taxon>ecological metagenomes</taxon>
    </lineage>
</organism>
<comment type="caution">
    <text evidence="1">The sequence shown here is derived from an EMBL/GenBank/DDBJ whole genome shotgun (WGS) entry which is preliminary data.</text>
</comment>
<evidence type="ECO:0000313" key="1">
    <source>
        <dbReference type="EMBL" id="KKL01662.1"/>
    </source>
</evidence>
<proteinExistence type="predicted"/>
<accession>A0A0F9CCH3</accession>